<proteinExistence type="predicted"/>
<evidence type="ECO:0000313" key="2">
    <source>
        <dbReference type="EMBL" id="KAK7508825.1"/>
    </source>
</evidence>
<dbReference type="Proteomes" id="UP001363622">
    <property type="component" value="Unassembled WGS sequence"/>
</dbReference>
<feature type="region of interest" description="Disordered" evidence="1">
    <location>
        <begin position="18"/>
        <end position="61"/>
    </location>
</feature>
<reference evidence="2 3" key="1">
    <citation type="submission" date="2024-04" db="EMBL/GenBank/DDBJ databases">
        <title>Phyllosticta paracitricarpa is synonymous to the EU quarantine fungus P. citricarpa based on phylogenomic analyses.</title>
        <authorList>
            <consortium name="Lawrence Berkeley National Laboratory"/>
            <person name="Van Ingen-Buijs V.A."/>
            <person name="Van Westerhoven A.C."/>
            <person name="Haridas S."/>
            <person name="Skiadas P."/>
            <person name="Martin F."/>
            <person name="Groenewald J.Z."/>
            <person name="Crous P.W."/>
            <person name="Seidl M.F."/>
        </authorList>
    </citation>
    <scope>NUCLEOTIDE SEQUENCE [LARGE SCALE GENOMIC DNA]</scope>
    <source>
        <strain evidence="2 3">CBS 123371</strain>
    </source>
</reference>
<evidence type="ECO:0000256" key="1">
    <source>
        <dbReference type="SAM" id="MobiDB-lite"/>
    </source>
</evidence>
<organism evidence="2 3">
    <name type="scientific">Phyllosticta citriasiana</name>
    <dbReference type="NCBI Taxonomy" id="595635"/>
    <lineage>
        <taxon>Eukaryota</taxon>
        <taxon>Fungi</taxon>
        <taxon>Dikarya</taxon>
        <taxon>Ascomycota</taxon>
        <taxon>Pezizomycotina</taxon>
        <taxon>Dothideomycetes</taxon>
        <taxon>Dothideomycetes incertae sedis</taxon>
        <taxon>Botryosphaeriales</taxon>
        <taxon>Phyllostictaceae</taxon>
        <taxon>Phyllosticta</taxon>
    </lineage>
</organism>
<comment type="caution">
    <text evidence="2">The sequence shown here is derived from an EMBL/GenBank/DDBJ whole genome shotgun (WGS) entry which is preliminary data.</text>
</comment>
<name>A0ABR1K838_9PEZI</name>
<dbReference type="EMBL" id="JBBPHU010000024">
    <property type="protein sequence ID" value="KAK7508825.1"/>
    <property type="molecule type" value="Genomic_DNA"/>
</dbReference>
<feature type="region of interest" description="Disordered" evidence="1">
    <location>
        <begin position="67"/>
        <end position="86"/>
    </location>
</feature>
<feature type="compositionally biased region" description="Low complexity" evidence="1">
    <location>
        <begin position="114"/>
        <end position="161"/>
    </location>
</feature>
<feature type="region of interest" description="Disordered" evidence="1">
    <location>
        <begin position="114"/>
        <end position="189"/>
    </location>
</feature>
<protein>
    <submittedName>
        <fullName evidence="2">Uncharacterized protein</fullName>
    </submittedName>
</protein>
<evidence type="ECO:0000313" key="3">
    <source>
        <dbReference type="Proteomes" id="UP001363622"/>
    </source>
</evidence>
<accession>A0ABR1K838</accession>
<sequence length="214" mass="23018">MAPFRFPNELPIVNVADSEYIQGSSSSSSSDADDDDDDDAGDEAKLSGDEEVVSGGGDVPKVRFAAAAQRLHRQHRGTSHRLHHQHASLLPHHHPGQIQESVDLLLSARDAISELTSSSSRSGTGTGSALTGGEQQQQSQTQQTRGPSLSPLRDLRSPSTSTTTDVLDQPHSLPMSPASTANLMDRPLPEGVRTYLSRFRHGRARRSSDIGETH</sequence>
<feature type="compositionally biased region" description="Basic residues" evidence="1">
    <location>
        <begin position="70"/>
        <end position="86"/>
    </location>
</feature>
<keyword evidence="3" id="KW-1185">Reference proteome</keyword>
<gene>
    <name evidence="2" type="ORF">IWZ03DRAFT_391152</name>
</gene>
<feature type="compositionally biased region" description="Acidic residues" evidence="1">
    <location>
        <begin position="31"/>
        <end position="41"/>
    </location>
</feature>